<reference evidence="2 3" key="1">
    <citation type="submission" date="2023-03" db="EMBL/GenBank/DDBJ databases">
        <authorList>
            <person name="Mo P."/>
        </authorList>
    </citation>
    <scope>NUCLEOTIDE SEQUENCE [LARGE SCALE GENOMIC DNA]</scope>
    <source>
        <strain evidence="2 3">HUAS 5</strain>
    </source>
</reference>
<keyword evidence="3" id="KW-1185">Reference proteome</keyword>
<sequence>MAGTNSTQKSARDMVLSLGLILLAAGVIWLFSPHDESEPDLQRVDYRVDLLTARRAASYPVAAPEGLPEEWKPTSVRYRGKDFESWHLGYRAPDGQYVAVEQSTEKPVVFIEDATQGAEKTGTTQQIDGRTWTRYEGDHYDALVHEDPEGSTTVVTGTASFDQLTRMAEALRVEPAAPASG</sequence>
<keyword evidence="1" id="KW-0812">Transmembrane</keyword>
<accession>A0ABY8K056</accession>
<gene>
    <name evidence="2" type="ORF">PYS65_13145</name>
</gene>
<dbReference type="RefSeq" id="WP_279334146.1">
    <property type="nucleotide sequence ID" value="NZ_CP121682.1"/>
</dbReference>
<keyword evidence="1" id="KW-1133">Transmembrane helix</keyword>
<name>A0ABY8K056_9ACTN</name>
<evidence type="ECO:0000313" key="3">
    <source>
        <dbReference type="Proteomes" id="UP001216440"/>
    </source>
</evidence>
<dbReference type="EMBL" id="CP121682">
    <property type="protein sequence ID" value="WGD41028.1"/>
    <property type="molecule type" value="Genomic_DNA"/>
</dbReference>
<dbReference type="InterPro" id="IPR025339">
    <property type="entry name" value="DUF4245"/>
</dbReference>
<protein>
    <submittedName>
        <fullName evidence="2">DUF4245 domain-containing protein</fullName>
    </submittedName>
</protein>
<dbReference type="Pfam" id="PF14030">
    <property type="entry name" value="DUF4245"/>
    <property type="match status" value="1"/>
</dbReference>
<organism evidence="2 3">
    <name type="scientific">Streptomyces cathayae</name>
    <dbReference type="NCBI Taxonomy" id="3031124"/>
    <lineage>
        <taxon>Bacteria</taxon>
        <taxon>Bacillati</taxon>
        <taxon>Actinomycetota</taxon>
        <taxon>Actinomycetes</taxon>
        <taxon>Kitasatosporales</taxon>
        <taxon>Streptomycetaceae</taxon>
        <taxon>Streptomyces</taxon>
    </lineage>
</organism>
<evidence type="ECO:0000256" key="1">
    <source>
        <dbReference type="SAM" id="Phobius"/>
    </source>
</evidence>
<feature type="transmembrane region" description="Helical" evidence="1">
    <location>
        <begin position="14"/>
        <end position="32"/>
    </location>
</feature>
<proteinExistence type="predicted"/>
<dbReference type="Proteomes" id="UP001216440">
    <property type="component" value="Chromosome"/>
</dbReference>
<keyword evidence="1" id="KW-0472">Membrane</keyword>
<evidence type="ECO:0000313" key="2">
    <source>
        <dbReference type="EMBL" id="WGD41028.1"/>
    </source>
</evidence>